<feature type="signal peptide" evidence="1">
    <location>
        <begin position="1"/>
        <end position="23"/>
    </location>
</feature>
<proteinExistence type="predicted"/>
<keyword evidence="3" id="KW-1185">Reference proteome</keyword>
<protein>
    <submittedName>
        <fullName evidence="2">Uncharacterized protein</fullName>
    </submittedName>
</protein>
<evidence type="ECO:0000313" key="2">
    <source>
        <dbReference type="EMBL" id="GCC21694.1"/>
    </source>
</evidence>
<feature type="chain" id="PRO_5019341652" evidence="1">
    <location>
        <begin position="24"/>
        <end position="131"/>
    </location>
</feature>
<accession>A0A401RU70</accession>
<dbReference type="EMBL" id="BEZZ01002393">
    <property type="protein sequence ID" value="GCC21694.1"/>
    <property type="molecule type" value="Genomic_DNA"/>
</dbReference>
<evidence type="ECO:0000313" key="3">
    <source>
        <dbReference type="Proteomes" id="UP000287033"/>
    </source>
</evidence>
<keyword evidence="1" id="KW-0732">Signal</keyword>
<comment type="caution">
    <text evidence="2">The sequence shown here is derived from an EMBL/GenBank/DDBJ whole genome shotgun (WGS) entry which is preliminary data.</text>
</comment>
<dbReference type="AlphaFoldDB" id="A0A401RU70"/>
<sequence>MGPMWSGAWAWCGLEIEPGMVWRLGLVWPGDWAWHSVETMPVAACRLPLVLCGPGELWRLGRYSQLTRSGTVRRLGPVLPGDWAHYRLEAEHDVAMRLWSLQSGHLSRCGLETGPGTVWLLSPVQLGDRTR</sequence>
<name>A0A401RU70_CHIPU</name>
<reference evidence="2 3" key="1">
    <citation type="journal article" date="2018" name="Nat. Ecol. Evol.">
        <title>Shark genomes provide insights into elasmobranch evolution and the origin of vertebrates.</title>
        <authorList>
            <person name="Hara Y"/>
            <person name="Yamaguchi K"/>
            <person name="Onimaru K"/>
            <person name="Kadota M"/>
            <person name="Koyanagi M"/>
            <person name="Keeley SD"/>
            <person name="Tatsumi K"/>
            <person name="Tanaka K"/>
            <person name="Motone F"/>
            <person name="Kageyama Y"/>
            <person name="Nozu R"/>
            <person name="Adachi N"/>
            <person name="Nishimura O"/>
            <person name="Nakagawa R"/>
            <person name="Tanegashima C"/>
            <person name="Kiyatake I"/>
            <person name="Matsumoto R"/>
            <person name="Murakumo K"/>
            <person name="Nishida K"/>
            <person name="Terakita A"/>
            <person name="Kuratani S"/>
            <person name="Sato K"/>
            <person name="Hyodo S Kuraku.S."/>
        </authorList>
    </citation>
    <scope>NUCLEOTIDE SEQUENCE [LARGE SCALE GENOMIC DNA]</scope>
</reference>
<gene>
    <name evidence="2" type="ORF">chiPu_0020169</name>
</gene>
<organism evidence="2 3">
    <name type="scientific">Chiloscyllium punctatum</name>
    <name type="common">Brownbanded bambooshark</name>
    <name type="synonym">Hemiscyllium punctatum</name>
    <dbReference type="NCBI Taxonomy" id="137246"/>
    <lineage>
        <taxon>Eukaryota</taxon>
        <taxon>Metazoa</taxon>
        <taxon>Chordata</taxon>
        <taxon>Craniata</taxon>
        <taxon>Vertebrata</taxon>
        <taxon>Chondrichthyes</taxon>
        <taxon>Elasmobranchii</taxon>
        <taxon>Galeomorphii</taxon>
        <taxon>Galeoidea</taxon>
        <taxon>Orectolobiformes</taxon>
        <taxon>Hemiscylliidae</taxon>
        <taxon>Chiloscyllium</taxon>
    </lineage>
</organism>
<evidence type="ECO:0000256" key="1">
    <source>
        <dbReference type="SAM" id="SignalP"/>
    </source>
</evidence>
<dbReference type="Proteomes" id="UP000287033">
    <property type="component" value="Unassembled WGS sequence"/>
</dbReference>